<dbReference type="PRINTS" id="PR00146">
    <property type="entry name" value="DHPICSNTHASE"/>
</dbReference>
<evidence type="ECO:0000313" key="5">
    <source>
        <dbReference type="EMBL" id="SHJ07837.1"/>
    </source>
</evidence>
<dbReference type="SUPFAM" id="SSF51569">
    <property type="entry name" value="Aldolase"/>
    <property type="match status" value="1"/>
</dbReference>
<proteinExistence type="inferred from homology"/>
<dbReference type="PANTHER" id="PTHR42849:SF1">
    <property type="entry name" value="N-ACETYLNEURAMINATE LYASE"/>
    <property type="match status" value="1"/>
</dbReference>
<dbReference type="CDD" id="cd00408">
    <property type="entry name" value="DHDPS-like"/>
    <property type="match status" value="1"/>
</dbReference>
<dbReference type="AlphaFoldDB" id="A0A1M6GD33"/>
<accession>A0A1M6GD33</accession>
<keyword evidence="6" id="KW-1185">Reference proteome</keyword>
<dbReference type="GO" id="GO:0019262">
    <property type="term" value="P:N-acetylneuraminate catabolic process"/>
    <property type="evidence" value="ECO:0007669"/>
    <property type="project" value="TreeGrafter"/>
</dbReference>
<organism evidence="5 6">
    <name type="scientific">Tangfeifania diversioriginum</name>
    <dbReference type="NCBI Taxonomy" id="1168035"/>
    <lineage>
        <taxon>Bacteria</taxon>
        <taxon>Pseudomonadati</taxon>
        <taxon>Bacteroidota</taxon>
        <taxon>Bacteroidia</taxon>
        <taxon>Marinilabiliales</taxon>
        <taxon>Prolixibacteraceae</taxon>
        <taxon>Tangfeifania</taxon>
    </lineage>
</organism>
<evidence type="ECO:0000256" key="4">
    <source>
        <dbReference type="PIRSR" id="PIRSR001365-2"/>
    </source>
</evidence>
<protein>
    <submittedName>
        <fullName evidence="5">4-hydroxy-tetrahydrodipicolinate synthase</fullName>
    </submittedName>
</protein>
<dbReference type="Gene3D" id="3.20.20.70">
    <property type="entry name" value="Aldolase class I"/>
    <property type="match status" value="1"/>
</dbReference>
<evidence type="ECO:0000256" key="2">
    <source>
        <dbReference type="PIRNR" id="PIRNR001365"/>
    </source>
</evidence>
<dbReference type="SMART" id="SM01130">
    <property type="entry name" value="DHDPS"/>
    <property type="match status" value="1"/>
</dbReference>
<name>A0A1M6GD33_9BACT</name>
<feature type="binding site" evidence="4">
    <location>
        <position position="209"/>
    </location>
    <ligand>
        <name>pyruvate</name>
        <dbReference type="ChEBI" id="CHEBI:15361"/>
    </ligand>
</feature>
<feature type="binding site" evidence="4">
    <location>
        <position position="50"/>
    </location>
    <ligand>
        <name>pyruvate</name>
        <dbReference type="ChEBI" id="CHEBI:15361"/>
    </ligand>
</feature>
<dbReference type="PIRSF" id="PIRSF001365">
    <property type="entry name" value="DHDPS"/>
    <property type="match status" value="1"/>
</dbReference>
<evidence type="ECO:0000256" key="1">
    <source>
        <dbReference type="ARBA" id="ARBA00023239"/>
    </source>
</evidence>
<evidence type="ECO:0000256" key="3">
    <source>
        <dbReference type="PIRSR" id="PIRSR001365-1"/>
    </source>
</evidence>
<dbReference type="STRING" id="1168035.SAMN05444280_110123"/>
<evidence type="ECO:0000313" key="6">
    <source>
        <dbReference type="Proteomes" id="UP000184050"/>
    </source>
</evidence>
<dbReference type="GO" id="GO:0008747">
    <property type="term" value="F:N-acetylneuraminate lyase activity"/>
    <property type="evidence" value="ECO:0007669"/>
    <property type="project" value="TreeGrafter"/>
</dbReference>
<gene>
    <name evidence="5" type="ORF">SAMN05444280_110123</name>
</gene>
<dbReference type="OrthoDB" id="9778880at2"/>
<keyword evidence="1 2" id="KW-0456">Lyase</keyword>
<dbReference type="Proteomes" id="UP000184050">
    <property type="component" value="Unassembled WGS sequence"/>
</dbReference>
<feature type="active site" description="Proton donor/acceptor" evidence="3">
    <location>
        <position position="138"/>
    </location>
</feature>
<dbReference type="EMBL" id="FQZE01000010">
    <property type="protein sequence ID" value="SHJ07837.1"/>
    <property type="molecule type" value="Genomic_DNA"/>
</dbReference>
<reference evidence="5 6" key="1">
    <citation type="submission" date="2016-11" db="EMBL/GenBank/DDBJ databases">
        <authorList>
            <person name="Jaros S."/>
            <person name="Januszkiewicz K."/>
            <person name="Wedrychowicz H."/>
        </authorList>
    </citation>
    <scope>NUCLEOTIDE SEQUENCE [LARGE SCALE GENOMIC DNA]</scope>
    <source>
        <strain evidence="5 6">DSM 27063</strain>
    </source>
</reference>
<feature type="active site" description="Schiff-base intermediate with substrate" evidence="3">
    <location>
        <position position="165"/>
    </location>
</feature>
<dbReference type="InterPro" id="IPR002220">
    <property type="entry name" value="DapA-like"/>
</dbReference>
<dbReference type="PANTHER" id="PTHR42849">
    <property type="entry name" value="N-ACETYLNEURAMINATE LYASE"/>
    <property type="match status" value="1"/>
</dbReference>
<dbReference type="Pfam" id="PF00701">
    <property type="entry name" value="DHDPS"/>
    <property type="match status" value="1"/>
</dbReference>
<comment type="similarity">
    <text evidence="2">Belongs to the DapA family.</text>
</comment>
<sequence>MIMDSHLHGIIPPLVTPLMNDTELDEQGLEKLINYVLEGGVHGIFLLGTTGEATSLRYELREKLVREACRIIDARVPVMVGITDTSFDGSIEMAHVCKEAGVNMVVVAPPYYFPISQHEMRCYLDDLVPRLPLPFLLYNIPSHTKLHMNIKTVKHAKELGALGIKDSSGDMLYLLSLIDAFKDSQDFSVITGTEILIPETILQGGHAAIAGGANLFPKLFVDYYEASLQRDYQKIHLLRQIVMKIYNTIYNVGKFTSRFTVGTKCALSIMNICNSYVAHPLTEFEENDCKSIKNYVEEIKELIDKTEIT</sequence>
<dbReference type="InterPro" id="IPR013785">
    <property type="entry name" value="Aldolase_TIM"/>
</dbReference>
<dbReference type="GO" id="GO:0005829">
    <property type="term" value="C:cytosol"/>
    <property type="evidence" value="ECO:0007669"/>
    <property type="project" value="TreeGrafter"/>
</dbReference>